<dbReference type="SMART" id="SM00248">
    <property type="entry name" value="ANK"/>
    <property type="match status" value="3"/>
</dbReference>
<dbReference type="InterPro" id="IPR002110">
    <property type="entry name" value="Ankyrin_rpt"/>
</dbReference>
<dbReference type="EMBL" id="CP001327">
    <property type="protein sequence ID" value="ACO64139.1"/>
    <property type="molecule type" value="Genomic_DNA"/>
</dbReference>
<dbReference type="Pfam" id="PF12796">
    <property type="entry name" value="Ank_2"/>
    <property type="match status" value="1"/>
</dbReference>
<gene>
    <name evidence="3" type="ORF">MICPUN_59349</name>
</gene>
<proteinExistence type="predicted"/>
<name>C1E8E9_MICCC</name>
<evidence type="ECO:0000256" key="2">
    <source>
        <dbReference type="ARBA" id="ARBA00023043"/>
    </source>
</evidence>
<accession>C1E8E9</accession>
<dbReference type="GeneID" id="8244531"/>
<dbReference type="PANTHER" id="PTHR24201">
    <property type="entry name" value="ANK_REP_REGION DOMAIN-CONTAINING PROTEIN"/>
    <property type="match status" value="1"/>
</dbReference>
<dbReference type="PANTHER" id="PTHR24201:SF15">
    <property type="entry name" value="ANKYRIN REPEAT DOMAIN-CONTAINING PROTEIN 66"/>
    <property type="match status" value="1"/>
</dbReference>
<dbReference type="KEGG" id="mis:MICPUN_59349"/>
<keyword evidence="4" id="KW-1185">Reference proteome</keyword>
<keyword evidence="2" id="KW-0040">ANK repeat</keyword>
<protein>
    <submittedName>
        <fullName evidence="3">Uncharacterized protein</fullName>
    </submittedName>
</protein>
<dbReference type="Gene3D" id="1.25.40.20">
    <property type="entry name" value="Ankyrin repeat-containing domain"/>
    <property type="match status" value="1"/>
</dbReference>
<keyword evidence="1" id="KW-0677">Repeat</keyword>
<dbReference type="InterPro" id="IPR036770">
    <property type="entry name" value="Ankyrin_rpt-contain_sf"/>
</dbReference>
<dbReference type="SUPFAM" id="SSF48403">
    <property type="entry name" value="Ankyrin repeat"/>
    <property type="match status" value="1"/>
</dbReference>
<organism evidence="3 4">
    <name type="scientific">Micromonas commoda (strain RCC299 / NOUM17 / CCMP2709)</name>
    <name type="common">Picoplanktonic green alga</name>
    <dbReference type="NCBI Taxonomy" id="296587"/>
    <lineage>
        <taxon>Eukaryota</taxon>
        <taxon>Viridiplantae</taxon>
        <taxon>Chlorophyta</taxon>
        <taxon>Mamiellophyceae</taxon>
        <taxon>Mamiellales</taxon>
        <taxon>Mamiellaceae</taxon>
        <taxon>Micromonas</taxon>
    </lineage>
</organism>
<evidence type="ECO:0000313" key="3">
    <source>
        <dbReference type="EMBL" id="ACO64139.1"/>
    </source>
</evidence>
<dbReference type="Proteomes" id="UP000002009">
    <property type="component" value="Chromosome 6"/>
</dbReference>
<evidence type="ECO:0000256" key="1">
    <source>
        <dbReference type="ARBA" id="ARBA00022737"/>
    </source>
</evidence>
<dbReference type="AlphaFoldDB" id="C1E8E9"/>
<dbReference type="RefSeq" id="XP_002502881.1">
    <property type="nucleotide sequence ID" value="XM_002502835.1"/>
</dbReference>
<evidence type="ECO:0000313" key="4">
    <source>
        <dbReference type="Proteomes" id="UP000002009"/>
    </source>
</evidence>
<dbReference type="InParanoid" id="C1E8E9"/>
<sequence>MPAFLDMVKAAERGEVDLLTRCLDLGLNPRERHQYTVSFYQQNIPSEKHRKQMDGFSTESSAWTAAAACGQLECLRVLVSRCGCVPDRAVVHAAACGHTECLRFLLESGGDAKAVDSDGDNGDNGDIDSTSSDDDELVNAFRMACASGRADCVRLLIAHGADWEDDYAKWLAEQRPEPQLECYRGDGGHDLVLWIFQQALFAWRQGGNKRVRIAFGGQSAKPVTSRDPHGPSLQKKGSTCGCLSAMCMPRKVKMHH</sequence>
<dbReference type="InterPro" id="IPR050776">
    <property type="entry name" value="Ank_Repeat/CDKN_Inhibitor"/>
</dbReference>
<reference evidence="3 4" key="1">
    <citation type="journal article" date="2009" name="Science">
        <title>Green evolution and dynamic adaptations revealed by genomes of the marine picoeukaryotes Micromonas.</title>
        <authorList>
            <person name="Worden A.Z."/>
            <person name="Lee J.H."/>
            <person name="Mock T."/>
            <person name="Rouze P."/>
            <person name="Simmons M.P."/>
            <person name="Aerts A.L."/>
            <person name="Allen A.E."/>
            <person name="Cuvelier M.L."/>
            <person name="Derelle E."/>
            <person name="Everett M.V."/>
            <person name="Foulon E."/>
            <person name="Grimwood J."/>
            <person name="Gundlach H."/>
            <person name="Henrissat B."/>
            <person name="Napoli C."/>
            <person name="McDonald S.M."/>
            <person name="Parker M.S."/>
            <person name="Rombauts S."/>
            <person name="Salamov A."/>
            <person name="Von Dassow P."/>
            <person name="Badger J.H."/>
            <person name="Coutinho P.M."/>
            <person name="Demir E."/>
            <person name="Dubchak I."/>
            <person name="Gentemann C."/>
            <person name="Eikrem W."/>
            <person name="Gready J.E."/>
            <person name="John U."/>
            <person name="Lanier W."/>
            <person name="Lindquist E.A."/>
            <person name="Lucas S."/>
            <person name="Mayer K.F."/>
            <person name="Moreau H."/>
            <person name="Not F."/>
            <person name="Otillar R."/>
            <person name="Panaud O."/>
            <person name="Pangilinan J."/>
            <person name="Paulsen I."/>
            <person name="Piegu B."/>
            <person name="Poliakov A."/>
            <person name="Robbens S."/>
            <person name="Schmutz J."/>
            <person name="Toulza E."/>
            <person name="Wyss T."/>
            <person name="Zelensky A."/>
            <person name="Zhou K."/>
            <person name="Armbrust E.V."/>
            <person name="Bhattacharya D."/>
            <person name="Goodenough U.W."/>
            <person name="Van de Peer Y."/>
            <person name="Grigoriev I.V."/>
        </authorList>
    </citation>
    <scope>NUCLEOTIDE SEQUENCE [LARGE SCALE GENOMIC DNA]</scope>
    <source>
        <strain evidence="4">RCC299 / NOUM17</strain>
    </source>
</reference>